<name>A0A699YUQ9_HAELA</name>
<organism evidence="2 3">
    <name type="scientific">Haematococcus lacustris</name>
    <name type="common">Green alga</name>
    <name type="synonym">Haematococcus pluvialis</name>
    <dbReference type="NCBI Taxonomy" id="44745"/>
    <lineage>
        <taxon>Eukaryota</taxon>
        <taxon>Viridiplantae</taxon>
        <taxon>Chlorophyta</taxon>
        <taxon>core chlorophytes</taxon>
        <taxon>Chlorophyceae</taxon>
        <taxon>CS clade</taxon>
        <taxon>Chlamydomonadales</taxon>
        <taxon>Haematococcaceae</taxon>
        <taxon>Haematococcus</taxon>
    </lineage>
</organism>
<evidence type="ECO:0000313" key="2">
    <source>
        <dbReference type="EMBL" id="GFH06772.1"/>
    </source>
</evidence>
<evidence type="ECO:0000313" key="3">
    <source>
        <dbReference type="Proteomes" id="UP000485058"/>
    </source>
</evidence>
<accession>A0A699YUQ9</accession>
<dbReference type="AlphaFoldDB" id="A0A699YUQ9"/>
<feature type="region of interest" description="Disordered" evidence="1">
    <location>
        <begin position="99"/>
        <end position="142"/>
    </location>
</feature>
<evidence type="ECO:0000256" key="1">
    <source>
        <dbReference type="SAM" id="MobiDB-lite"/>
    </source>
</evidence>
<sequence length="171" mass="19141">MMRAKHTTGACSCSLLLTSAAGQHHRPRPFVETWDVGCMYVLKRYHQIDGSVALLTLGVMHLNLCWWPQCGQRDRNRLPDGAPDVECVTTMQVNLQVGQAAGQSAMKGKKRKGTDEPKQSKPKQAQSQSSYTPVSEMSTTGTHGRDSYHLHLHLHDYMQFCAAHRLIHDCI</sequence>
<feature type="compositionally biased region" description="Polar residues" evidence="1">
    <location>
        <begin position="131"/>
        <end position="142"/>
    </location>
</feature>
<feature type="non-terminal residue" evidence="2">
    <location>
        <position position="1"/>
    </location>
</feature>
<proteinExistence type="predicted"/>
<dbReference type="Proteomes" id="UP000485058">
    <property type="component" value="Unassembled WGS sequence"/>
</dbReference>
<feature type="non-terminal residue" evidence="2">
    <location>
        <position position="171"/>
    </location>
</feature>
<dbReference type="EMBL" id="BLLF01000055">
    <property type="protein sequence ID" value="GFH06772.1"/>
    <property type="molecule type" value="Genomic_DNA"/>
</dbReference>
<protein>
    <submittedName>
        <fullName evidence="2">Uncharacterized protein</fullName>
    </submittedName>
</protein>
<gene>
    <name evidence="2" type="ORF">HaLaN_01462</name>
</gene>
<reference evidence="2 3" key="1">
    <citation type="submission" date="2020-02" db="EMBL/GenBank/DDBJ databases">
        <title>Draft genome sequence of Haematococcus lacustris strain NIES-144.</title>
        <authorList>
            <person name="Morimoto D."/>
            <person name="Nakagawa S."/>
            <person name="Yoshida T."/>
            <person name="Sawayama S."/>
        </authorList>
    </citation>
    <scope>NUCLEOTIDE SEQUENCE [LARGE SCALE GENOMIC DNA]</scope>
    <source>
        <strain evidence="2 3">NIES-144</strain>
    </source>
</reference>
<keyword evidence="3" id="KW-1185">Reference proteome</keyword>
<comment type="caution">
    <text evidence="2">The sequence shown here is derived from an EMBL/GenBank/DDBJ whole genome shotgun (WGS) entry which is preliminary data.</text>
</comment>